<dbReference type="PANTHER" id="PTHR36688">
    <property type="entry name" value="ENDO/EXONUCLEASE/PHOSPHATASE DOMAIN-CONTAINING PROTEIN"/>
    <property type="match status" value="1"/>
</dbReference>
<dbReference type="Pfam" id="PF14529">
    <property type="entry name" value="Exo_endo_phos_2"/>
    <property type="match status" value="1"/>
</dbReference>
<reference evidence="2" key="1">
    <citation type="submission" date="2023-07" db="EMBL/GenBank/DDBJ databases">
        <title>Chromosome-level genome assembly of Artemia franciscana.</title>
        <authorList>
            <person name="Jo E."/>
        </authorList>
    </citation>
    <scope>NUCLEOTIDE SEQUENCE</scope>
    <source>
        <tissue evidence="2">Whole body</tissue>
    </source>
</reference>
<feature type="non-terminal residue" evidence="2">
    <location>
        <position position="1013"/>
    </location>
</feature>
<dbReference type="InterPro" id="IPR000477">
    <property type="entry name" value="RT_dom"/>
</dbReference>
<keyword evidence="3" id="KW-1185">Reference proteome</keyword>
<sequence length="1013" mass="114819">MKIVQFNTTGLPIDRLVELKRFLDIESPEIVCIQESHLSPGRNFSVKNYTSHRKDRVLNSSSQKGGGLLTLVRKDLISSVVNIDVQSSMEILVIKVEMDDLPPLSVVNIYINKPSSFNNPTFKKLLDLSPNQLILGDFNLHHPLWDSTHPRDPQSLLLLDSISISQISHTLITPKNLGTYVHSSNGKNSTIDLCFVGSRLSAYSKVSRFHDNLGSQHYPLITELSKRPVLSKFNIAPRWIFNDDNWKPWALKLGSMVPALINDIDVLNENITKSIIDASNLFFKLQTQLVKNRKKNVHFWNNNLESLKQNKCNARKIWLSDKSNLFKKIEMRKAEATFKKHVLAERKAAWEDICENQFNQSTPSKTLWKNFRKFAGYQHSDQSTPKIKSNDGSIMYKPYEVAESLNSYFAGQSSNSNTYNNSMFMEAQFPPGSVTNLDKDFDMDVLTSTIQSLNDSAMGEDLVHNKMLRALPPTFLVPLLYLFNRCWESGTVPSAWKSSILVPIYKGKGDRSDPASYRPIALTSCIAKLYEKMIKLRFEPLIDNSLIAEQAGFRKGRSTLDNLIQLDHDIKKAFTRKRVVSAVFFDIKKAYDTLDPFAILRQAHKFNVGNNFWKWCRAMLFNRTIKTRVGSICSSASTVSLGVPQGGVLSPLLFNILINDIILADMPSIKFVLYADDLALWTEGSSPEACQPKLQGAIDKLSIWLNTKNLFFSIPKTTGMVFSRKIDLRQDCLSINLTLYKQQIHFARNVKFLGMWLDSKLNWNDHISHLCDALEKRLNFMRAVAGQKWGASRDSLQKLFTSIIYGKIEYCLPVYYSASKKLTSKIESIVHHGLRLITGALKSTPIAALFNEVNIPSLEERFLKLSSNYFMKVNTNQNLHVLKECLINHTFLYENRKTYSSPAIIKLVSLLNGIGVPENLIFSCQTQISPNTPNSIDNVIDIKIPGMDFPKNKMNSLILHQLTLAKMVEFYNWKKIFTDGSVSNDGKASIGIFSEWNGSSVGIRVSDGISIFH</sequence>
<evidence type="ECO:0000259" key="1">
    <source>
        <dbReference type="PROSITE" id="PS50878"/>
    </source>
</evidence>
<protein>
    <recommendedName>
        <fullName evidence="1">Reverse transcriptase domain-containing protein</fullName>
    </recommendedName>
</protein>
<dbReference type="InterPro" id="IPR005135">
    <property type="entry name" value="Endo/exonuclease/phosphatase"/>
</dbReference>
<dbReference type="InterPro" id="IPR052560">
    <property type="entry name" value="RdDP_mobile_element"/>
</dbReference>
<evidence type="ECO:0000313" key="3">
    <source>
        <dbReference type="Proteomes" id="UP001187531"/>
    </source>
</evidence>
<evidence type="ECO:0000313" key="2">
    <source>
        <dbReference type="EMBL" id="KAK2701404.1"/>
    </source>
</evidence>
<organism evidence="2 3">
    <name type="scientific">Artemia franciscana</name>
    <name type="common">Brine shrimp</name>
    <name type="synonym">Artemia sanfranciscana</name>
    <dbReference type="NCBI Taxonomy" id="6661"/>
    <lineage>
        <taxon>Eukaryota</taxon>
        <taxon>Metazoa</taxon>
        <taxon>Ecdysozoa</taxon>
        <taxon>Arthropoda</taxon>
        <taxon>Crustacea</taxon>
        <taxon>Branchiopoda</taxon>
        <taxon>Anostraca</taxon>
        <taxon>Artemiidae</taxon>
        <taxon>Artemia</taxon>
    </lineage>
</organism>
<gene>
    <name evidence="2" type="ORF">QYM36_019939</name>
</gene>
<dbReference type="PROSITE" id="PS50878">
    <property type="entry name" value="RT_POL"/>
    <property type="match status" value="1"/>
</dbReference>
<accession>A0AA88H1E7</accession>
<dbReference type="Gene3D" id="3.60.10.10">
    <property type="entry name" value="Endonuclease/exonuclease/phosphatase"/>
    <property type="match status" value="1"/>
</dbReference>
<dbReference type="GO" id="GO:0003824">
    <property type="term" value="F:catalytic activity"/>
    <property type="evidence" value="ECO:0007669"/>
    <property type="project" value="InterPro"/>
</dbReference>
<dbReference type="InterPro" id="IPR043502">
    <property type="entry name" value="DNA/RNA_pol_sf"/>
</dbReference>
<comment type="caution">
    <text evidence="2">The sequence shown here is derived from an EMBL/GenBank/DDBJ whole genome shotgun (WGS) entry which is preliminary data.</text>
</comment>
<dbReference type="GO" id="GO:0071897">
    <property type="term" value="P:DNA biosynthetic process"/>
    <property type="evidence" value="ECO:0007669"/>
    <property type="project" value="UniProtKB-ARBA"/>
</dbReference>
<dbReference type="Proteomes" id="UP001187531">
    <property type="component" value="Unassembled WGS sequence"/>
</dbReference>
<dbReference type="CDD" id="cd01650">
    <property type="entry name" value="RT_nLTR_like"/>
    <property type="match status" value="1"/>
</dbReference>
<feature type="domain" description="Reverse transcriptase" evidence="1">
    <location>
        <begin position="485"/>
        <end position="757"/>
    </location>
</feature>
<dbReference type="Pfam" id="PF00078">
    <property type="entry name" value="RVT_1"/>
    <property type="match status" value="1"/>
</dbReference>
<dbReference type="PANTHER" id="PTHR36688:SF2">
    <property type="entry name" value="ENDONUCLEASE_EXONUCLEASE_PHOSPHATASE DOMAIN-CONTAINING PROTEIN"/>
    <property type="match status" value="1"/>
</dbReference>
<dbReference type="SUPFAM" id="SSF56672">
    <property type="entry name" value="DNA/RNA polymerases"/>
    <property type="match status" value="1"/>
</dbReference>
<name>A0AA88H1E7_ARTSF</name>
<dbReference type="AlphaFoldDB" id="A0AA88H1E7"/>
<proteinExistence type="predicted"/>
<dbReference type="EMBL" id="JAVRJZ010005132">
    <property type="protein sequence ID" value="KAK2701404.1"/>
    <property type="molecule type" value="Genomic_DNA"/>
</dbReference>
<dbReference type="SUPFAM" id="SSF56219">
    <property type="entry name" value="DNase I-like"/>
    <property type="match status" value="1"/>
</dbReference>
<dbReference type="InterPro" id="IPR036691">
    <property type="entry name" value="Endo/exonu/phosph_ase_sf"/>
</dbReference>